<protein>
    <submittedName>
        <fullName evidence="1">Uncharacterized protein</fullName>
    </submittedName>
</protein>
<dbReference type="AlphaFoldDB" id="I3S3N0"/>
<organism evidence="1">
    <name type="scientific">Medicago truncatula</name>
    <name type="common">Barrel medic</name>
    <name type="synonym">Medicago tribuloides</name>
    <dbReference type="NCBI Taxonomy" id="3880"/>
    <lineage>
        <taxon>Eukaryota</taxon>
        <taxon>Viridiplantae</taxon>
        <taxon>Streptophyta</taxon>
        <taxon>Embryophyta</taxon>
        <taxon>Tracheophyta</taxon>
        <taxon>Spermatophyta</taxon>
        <taxon>Magnoliopsida</taxon>
        <taxon>eudicotyledons</taxon>
        <taxon>Gunneridae</taxon>
        <taxon>Pentapetalae</taxon>
        <taxon>rosids</taxon>
        <taxon>fabids</taxon>
        <taxon>Fabales</taxon>
        <taxon>Fabaceae</taxon>
        <taxon>Papilionoideae</taxon>
        <taxon>50 kb inversion clade</taxon>
        <taxon>NPAAA clade</taxon>
        <taxon>Hologalegina</taxon>
        <taxon>IRL clade</taxon>
        <taxon>Trifolieae</taxon>
        <taxon>Medicago</taxon>
    </lineage>
</organism>
<accession>I3S3N0</accession>
<name>I3S3N0_MEDTR</name>
<dbReference type="EMBL" id="BT135077">
    <property type="protein sequence ID" value="AFK34872.1"/>
    <property type="molecule type" value="mRNA"/>
</dbReference>
<sequence length="29" mass="3261">MLGSFVDRISYRSKLGHGFIPQIESFDCG</sequence>
<evidence type="ECO:0000313" key="1">
    <source>
        <dbReference type="EMBL" id="AFK34872.1"/>
    </source>
</evidence>
<reference evidence="1" key="1">
    <citation type="submission" date="2012-05" db="EMBL/GenBank/DDBJ databases">
        <authorList>
            <person name="Krishnakumar V."/>
            <person name="Cheung F."/>
            <person name="Xiao Y."/>
            <person name="Chan A."/>
            <person name="Moskal W.A."/>
            <person name="Town C.D."/>
        </authorList>
    </citation>
    <scope>NUCLEOTIDE SEQUENCE</scope>
</reference>
<proteinExistence type="evidence at transcript level"/>